<protein>
    <submittedName>
        <fullName evidence="6">NUDIX domain-containing protein</fullName>
    </submittedName>
</protein>
<evidence type="ECO:0000256" key="3">
    <source>
        <dbReference type="ARBA" id="ARBA00022801"/>
    </source>
</evidence>
<evidence type="ECO:0000259" key="5">
    <source>
        <dbReference type="PROSITE" id="PS51462"/>
    </source>
</evidence>
<keyword evidence="7" id="KW-1185">Reference proteome</keyword>
<evidence type="ECO:0000256" key="1">
    <source>
        <dbReference type="ARBA" id="ARBA00001946"/>
    </source>
</evidence>
<dbReference type="Gene3D" id="3.90.79.10">
    <property type="entry name" value="Nucleoside Triphosphate Pyrophosphohydrolase"/>
    <property type="match status" value="1"/>
</dbReference>
<keyword evidence="2" id="KW-0479">Metal-binding</keyword>
<dbReference type="Proteomes" id="UP000721861">
    <property type="component" value="Unassembled WGS sequence"/>
</dbReference>
<dbReference type="SUPFAM" id="SSF55811">
    <property type="entry name" value="Nudix"/>
    <property type="match status" value="1"/>
</dbReference>
<dbReference type="InterPro" id="IPR015797">
    <property type="entry name" value="NUDIX_hydrolase-like_dom_sf"/>
</dbReference>
<dbReference type="EMBL" id="JAGUCN010000027">
    <property type="protein sequence ID" value="MBS2213450.1"/>
    <property type="molecule type" value="Genomic_DNA"/>
</dbReference>
<dbReference type="CDD" id="cd04681">
    <property type="entry name" value="NUDIX_Hydrolase"/>
    <property type="match status" value="1"/>
</dbReference>
<proteinExistence type="predicted"/>
<dbReference type="PANTHER" id="PTHR42904:SF12">
    <property type="entry name" value="ADP-RIBOSE PYROPHOSPHATASE-RELATED"/>
    <property type="match status" value="1"/>
</dbReference>
<comment type="cofactor">
    <cofactor evidence="1">
        <name>Mg(2+)</name>
        <dbReference type="ChEBI" id="CHEBI:18420"/>
    </cofactor>
</comment>
<evidence type="ECO:0000256" key="2">
    <source>
        <dbReference type="ARBA" id="ARBA00022723"/>
    </source>
</evidence>
<dbReference type="PANTHER" id="PTHR42904">
    <property type="entry name" value="NUDIX HYDROLASE, NUDC SUBFAMILY"/>
    <property type="match status" value="1"/>
</dbReference>
<evidence type="ECO:0000256" key="4">
    <source>
        <dbReference type="ARBA" id="ARBA00022842"/>
    </source>
</evidence>
<keyword evidence="3" id="KW-0378">Hydrolase</keyword>
<dbReference type="PROSITE" id="PS51462">
    <property type="entry name" value="NUDIX"/>
    <property type="match status" value="1"/>
</dbReference>
<feature type="domain" description="Nudix hydrolase" evidence="5">
    <location>
        <begin position="45"/>
        <end position="176"/>
    </location>
</feature>
<keyword evidence="4" id="KW-0460">Magnesium</keyword>
<reference evidence="6 7" key="1">
    <citation type="journal article" date="2014" name="Int. J. Syst. Evol. Microbiol.">
        <title>Carboxylicivirga gen. nov. in the family Marinilabiliaceae with two novel species, Carboxylicivirga mesophila sp. nov. and Carboxylicivirga taeanensis sp. nov., and reclassification of Cytophaga fermentans as Saccharicrinis fermentans gen. nov., comb. nov.</title>
        <authorList>
            <person name="Yang S.H."/>
            <person name="Seo H.S."/>
            <person name="Woo J.H."/>
            <person name="Oh H.M."/>
            <person name="Jang H."/>
            <person name="Lee J.H."/>
            <person name="Kim S.J."/>
            <person name="Kwon K.K."/>
        </authorList>
    </citation>
    <scope>NUCLEOTIDE SEQUENCE [LARGE SCALE GENOMIC DNA]</scope>
    <source>
        <strain evidence="6 7">JCM 18290</strain>
    </source>
</reference>
<sequence length="184" mass="20925">MEIIKDKTHPGNVIRYCPRCGSEYFLFDGEKAFKCQICRFHFFINSACAVAVIILNAEGDMLFTRRAVDPHKGMLDLPGGFVDPLESAEESVMREIKEELNLDVVSMQYMASFPNDYVFSNYSVFTTDLCFLCEVSSFEHIHAKDDISGYEFIHPGDVDYNQIGSESIKNIVRAYIRTVSSDLD</sequence>
<evidence type="ECO:0000313" key="7">
    <source>
        <dbReference type="Proteomes" id="UP000721861"/>
    </source>
</evidence>
<accession>A0ABS5KEI2</accession>
<dbReference type="Pfam" id="PF00293">
    <property type="entry name" value="NUDIX"/>
    <property type="match status" value="1"/>
</dbReference>
<organism evidence="6 7">
    <name type="scientific">Carboxylicivirga mesophila</name>
    <dbReference type="NCBI Taxonomy" id="1166478"/>
    <lineage>
        <taxon>Bacteria</taxon>
        <taxon>Pseudomonadati</taxon>
        <taxon>Bacteroidota</taxon>
        <taxon>Bacteroidia</taxon>
        <taxon>Marinilabiliales</taxon>
        <taxon>Marinilabiliaceae</taxon>
        <taxon>Carboxylicivirga</taxon>
    </lineage>
</organism>
<evidence type="ECO:0000313" key="6">
    <source>
        <dbReference type="EMBL" id="MBS2213450.1"/>
    </source>
</evidence>
<dbReference type="InterPro" id="IPR050241">
    <property type="entry name" value="NAD-cap_RNA_hydrolase_NudC"/>
</dbReference>
<name>A0ABS5KEI2_9BACT</name>
<dbReference type="RefSeq" id="WP_212230629.1">
    <property type="nucleotide sequence ID" value="NZ_JAGUCN010000027.1"/>
</dbReference>
<gene>
    <name evidence="6" type="ORF">KEM09_18720</name>
</gene>
<dbReference type="InterPro" id="IPR000086">
    <property type="entry name" value="NUDIX_hydrolase_dom"/>
</dbReference>
<comment type="caution">
    <text evidence="6">The sequence shown here is derived from an EMBL/GenBank/DDBJ whole genome shotgun (WGS) entry which is preliminary data.</text>
</comment>